<gene>
    <name evidence="5" type="ORF">CfE428DRAFT_5818</name>
</gene>
<keyword evidence="6" id="KW-1185">Reference proteome</keyword>
<dbReference type="GO" id="GO:0003677">
    <property type="term" value="F:DNA binding"/>
    <property type="evidence" value="ECO:0007669"/>
    <property type="project" value="UniProtKB-KW"/>
</dbReference>
<dbReference type="InterPro" id="IPR036286">
    <property type="entry name" value="LexA/Signal_pep-like_sf"/>
</dbReference>
<evidence type="ECO:0000259" key="4">
    <source>
        <dbReference type="PROSITE" id="PS50943"/>
    </source>
</evidence>
<dbReference type="RefSeq" id="WP_006983139.1">
    <property type="nucleotide sequence ID" value="NZ_ABVL01000029.1"/>
</dbReference>
<dbReference type="InterPro" id="IPR015927">
    <property type="entry name" value="Peptidase_S24_S26A/B/C"/>
</dbReference>
<accession>B4DA78</accession>
<dbReference type="Gene3D" id="1.10.260.40">
    <property type="entry name" value="lambda repressor-like DNA-binding domains"/>
    <property type="match status" value="2"/>
</dbReference>
<evidence type="ECO:0000313" key="5">
    <source>
        <dbReference type="EMBL" id="EDY16705.1"/>
    </source>
</evidence>
<dbReference type="eggNOG" id="COG1974">
    <property type="taxonomic scope" value="Bacteria"/>
</dbReference>
<evidence type="ECO:0000313" key="6">
    <source>
        <dbReference type="Proteomes" id="UP000005824"/>
    </source>
</evidence>
<keyword evidence="3" id="KW-0804">Transcription</keyword>
<evidence type="ECO:0000256" key="1">
    <source>
        <dbReference type="ARBA" id="ARBA00023015"/>
    </source>
</evidence>
<keyword evidence="1" id="KW-0805">Transcription regulation</keyword>
<reference evidence="5 6" key="1">
    <citation type="journal article" date="2011" name="J. Bacteriol.">
        <title>Genome sequence of Chthoniobacter flavus Ellin428, an aerobic heterotrophic soil bacterium.</title>
        <authorList>
            <person name="Kant R."/>
            <person name="van Passel M.W."/>
            <person name="Palva A."/>
            <person name="Lucas S."/>
            <person name="Lapidus A."/>
            <person name="Glavina Del Rio T."/>
            <person name="Dalin E."/>
            <person name="Tice H."/>
            <person name="Bruce D."/>
            <person name="Goodwin L."/>
            <person name="Pitluck S."/>
            <person name="Larimer F.W."/>
            <person name="Land M.L."/>
            <person name="Hauser L."/>
            <person name="Sangwan P."/>
            <person name="de Vos W.M."/>
            <person name="Janssen P.H."/>
            <person name="Smidt H."/>
        </authorList>
    </citation>
    <scope>NUCLEOTIDE SEQUENCE [LARGE SCALE GENOMIC DNA]</scope>
    <source>
        <strain evidence="5 6">Ellin428</strain>
    </source>
</reference>
<evidence type="ECO:0000256" key="2">
    <source>
        <dbReference type="ARBA" id="ARBA00023125"/>
    </source>
</evidence>
<dbReference type="InterPro" id="IPR039418">
    <property type="entry name" value="LexA-like"/>
</dbReference>
<dbReference type="InterPro" id="IPR001387">
    <property type="entry name" value="Cro/C1-type_HTH"/>
</dbReference>
<protein>
    <submittedName>
        <fullName evidence="5">Putative phage repressor</fullName>
    </submittedName>
</protein>
<dbReference type="PROSITE" id="PS50943">
    <property type="entry name" value="HTH_CROC1"/>
    <property type="match status" value="2"/>
</dbReference>
<dbReference type="InParanoid" id="B4DA78"/>
<dbReference type="InterPro" id="IPR010982">
    <property type="entry name" value="Lambda_DNA-bd_dom_sf"/>
</dbReference>
<dbReference type="Proteomes" id="UP000005824">
    <property type="component" value="Unassembled WGS sequence"/>
</dbReference>
<evidence type="ECO:0000256" key="3">
    <source>
        <dbReference type="ARBA" id="ARBA00023163"/>
    </source>
</evidence>
<dbReference type="CDD" id="cd00093">
    <property type="entry name" value="HTH_XRE"/>
    <property type="match status" value="2"/>
</dbReference>
<organism evidence="5 6">
    <name type="scientific">Chthoniobacter flavus Ellin428</name>
    <dbReference type="NCBI Taxonomy" id="497964"/>
    <lineage>
        <taxon>Bacteria</taxon>
        <taxon>Pseudomonadati</taxon>
        <taxon>Verrucomicrobiota</taxon>
        <taxon>Spartobacteria</taxon>
        <taxon>Chthoniobacterales</taxon>
        <taxon>Chthoniobacteraceae</taxon>
        <taxon>Chthoniobacter</taxon>
    </lineage>
</organism>
<dbReference type="CDD" id="cd06529">
    <property type="entry name" value="S24_LexA-like"/>
    <property type="match status" value="1"/>
</dbReference>
<dbReference type="EMBL" id="ABVL01000029">
    <property type="protein sequence ID" value="EDY16705.1"/>
    <property type="molecule type" value="Genomic_DNA"/>
</dbReference>
<dbReference type="AlphaFoldDB" id="B4DA78"/>
<feature type="domain" description="HTH cro/C1-type" evidence="4">
    <location>
        <begin position="100"/>
        <end position="156"/>
    </location>
</feature>
<dbReference type="SUPFAM" id="SSF51306">
    <property type="entry name" value="LexA/Signal peptidase"/>
    <property type="match status" value="1"/>
</dbReference>
<dbReference type="STRING" id="497964.CfE428DRAFT_5818"/>
<name>B4DA78_9BACT</name>
<keyword evidence="2" id="KW-0238">DNA-binding</keyword>
<sequence>MEKVNKSESFSTRLLNWRVRHHLNQKEASQILDIGRSYVSELENGREPGDFLRTKLERYEALTEEEVKAKIVNKSAYVDKETPAPRLVETPPDYSPRSKLREALRRRELSAGQLAKLIGYKAPIVENVVHGTGRISESMAEKIEEVLDHEITKEELMAGSETPITLDPTGFRGTMGMKPSTPGMRKVPLISWAAAGSLHNASAFDEDYDGEAIETNVPGRVFSVKIEGDSMYPEINPGDIAVVRSDIEPRPGQVVLVRTLDGDVWCKRYSTRDGNRFVVLSSINDTYRPFEISAESIAWIYPVKQVIRNYS</sequence>
<dbReference type="PANTHER" id="PTHR40661:SF3">
    <property type="entry name" value="FELS-1 PROPHAGE TRANSCRIPTIONAL REGULATOR"/>
    <property type="match status" value="1"/>
</dbReference>
<dbReference type="PANTHER" id="PTHR40661">
    <property type="match status" value="1"/>
</dbReference>
<feature type="domain" description="HTH cro/C1-type" evidence="4">
    <location>
        <begin position="14"/>
        <end position="46"/>
    </location>
</feature>
<dbReference type="Gene3D" id="2.10.109.10">
    <property type="entry name" value="Umud Fragment, subunit A"/>
    <property type="match status" value="1"/>
</dbReference>
<dbReference type="SMART" id="SM00530">
    <property type="entry name" value="HTH_XRE"/>
    <property type="match status" value="2"/>
</dbReference>
<dbReference type="Pfam" id="PF00717">
    <property type="entry name" value="Peptidase_S24"/>
    <property type="match status" value="1"/>
</dbReference>
<dbReference type="SUPFAM" id="SSF47413">
    <property type="entry name" value="lambda repressor-like DNA-binding domains"/>
    <property type="match status" value="2"/>
</dbReference>
<comment type="caution">
    <text evidence="5">The sequence shown here is derived from an EMBL/GenBank/DDBJ whole genome shotgun (WGS) entry which is preliminary data.</text>
</comment>
<proteinExistence type="predicted"/>
<dbReference type="Pfam" id="PF01381">
    <property type="entry name" value="HTH_3"/>
    <property type="match status" value="1"/>
</dbReference>